<keyword evidence="2" id="KW-0812">Transmembrane</keyword>
<dbReference type="AlphaFoldDB" id="A0A6G3XWF7"/>
<feature type="compositionally biased region" description="Pro residues" evidence="1">
    <location>
        <begin position="44"/>
        <end position="56"/>
    </location>
</feature>
<reference evidence="3" key="1">
    <citation type="submission" date="2020-01" db="EMBL/GenBank/DDBJ databases">
        <title>Insect and environment-associated Actinomycetes.</title>
        <authorList>
            <person name="Currrie C."/>
            <person name="Chevrette M."/>
            <person name="Carlson C."/>
            <person name="Stubbendieck R."/>
            <person name="Wendt-Pienkowski E."/>
        </authorList>
    </citation>
    <scope>NUCLEOTIDE SEQUENCE</scope>
    <source>
        <strain evidence="3">SID7499</strain>
    </source>
</reference>
<keyword evidence="2" id="KW-0472">Membrane</keyword>
<evidence type="ECO:0000313" key="3">
    <source>
        <dbReference type="EMBL" id="NEE22091.1"/>
    </source>
</evidence>
<name>A0A6G3XWF7_9ACTN</name>
<keyword evidence="2" id="KW-1133">Transmembrane helix</keyword>
<organism evidence="3">
    <name type="scientific">Streptomyces sp. SID7499</name>
    <dbReference type="NCBI Taxonomy" id="2706086"/>
    <lineage>
        <taxon>Bacteria</taxon>
        <taxon>Bacillati</taxon>
        <taxon>Actinomycetota</taxon>
        <taxon>Actinomycetes</taxon>
        <taxon>Kitasatosporales</taxon>
        <taxon>Streptomycetaceae</taxon>
        <taxon>Streptomyces</taxon>
    </lineage>
</organism>
<proteinExistence type="predicted"/>
<gene>
    <name evidence="3" type="ORF">G3M58_88480</name>
</gene>
<comment type="caution">
    <text evidence="3">The sequence shown here is derived from an EMBL/GenBank/DDBJ whole genome shotgun (WGS) entry which is preliminary data.</text>
</comment>
<sequence length="80" mass="8958">MDGIWSLIGMLFVISIPLLMVLFAIVEAQRSDYDWQRFTMPPMPPMPRHPSVPPNPARFFAGAGGIEDTMPEGRRAHGPH</sequence>
<accession>A0A6G3XWF7</accession>
<protein>
    <submittedName>
        <fullName evidence="3">Uncharacterized protein</fullName>
    </submittedName>
</protein>
<feature type="compositionally biased region" description="Basic and acidic residues" evidence="1">
    <location>
        <begin position="71"/>
        <end position="80"/>
    </location>
</feature>
<feature type="transmembrane region" description="Helical" evidence="2">
    <location>
        <begin position="6"/>
        <end position="26"/>
    </location>
</feature>
<evidence type="ECO:0000256" key="1">
    <source>
        <dbReference type="SAM" id="MobiDB-lite"/>
    </source>
</evidence>
<dbReference type="EMBL" id="JAAGMN010009538">
    <property type="protein sequence ID" value="NEE22091.1"/>
    <property type="molecule type" value="Genomic_DNA"/>
</dbReference>
<evidence type="ECO:0000256" key="2">
    <source>
        <dbReference type="SAM" id="Phobius"/>
    </source>
</evidence>
<feature type="region of interest" description="Disordered" evidence="1">
    <location>
        <begin position="44"/>
        <end position="80"/>
    </location>
</feature>